<gene>
    <name evidence="7" type="ORF">OV287_48780</name>
</gene>
<keyword evidence="3" id="KW-0536">Nodulation</keyword>
<protein>
    <submittedName>
        <fullName evidence="7">ATP-binding cassette domain-containing protein</fullName>
    </submittedName>
</protein>
<dbReference type="SUPFAM" id="SSF52540">
    <property type="entry name" value="P-loop containing nucleoside triphosphate hydrolases"/>
    <property type="match status" value="1"/>
</dbReference>
<dbReference type="InterPro" id="IPR027417">
    <property type="entry name" value="P-loop_NTPase"/>
</dbReference>
<dbReference type="RefSeq" id="WP_267540940.1">
    <property type="nucleotide sequence ID" value="NZ_JAPNKA010000001.1"/>
</dbReference>
<evidence type="ECO:0000313" key="7">
    <source>
        <dbReference type="EMBL" id="MCY1082368.1"/>
    </source>
</evidence>
<organism evidence="7 8">
    <name type="scientific">Archangium lansingense</name>
    <dbReference type="NCBI Taxonomy" id="2995310"/>
    <lineage>
        <taxon>Bacteria</taxon>
        <taxon>Pseudomonadati</taxon>
        <taxon>Myxococcota</taxon>
        <taxon>Myxococcia</taxon>
        <taxon>Myxococcales</taxon>
        <taxon>Cystobacterineae</taxon>
        <taxon>Archangiaceae</taxon>
        <taxon>Archangium</taxon>
    </lineage>
</organism>
<dbReference type="InterPro" id="IPR050763">
    <property type="entry name" value="ABC_transporter_ATP-binding"/>
</dbReference>
<evidence type="ECO:0000256" key="1">
    <source>
        <dbReference type="ARBA" id="ARBA00005417"/>
    </source>
</evidence>
<sequence length="244" mass="26603">MIEVTNLHKRFGAVTAVEDVSFRAEDGVVTGLLGPNGAGKTTTLRMLYTLIRPDKGSAKVDGIEVAERPLEVRRAIGVLPDARGLYPRLTAREHVRYAGELHGLSGASLDKRIGELVELLDMKDIADRRTEGFSQGERMKVALARALVHGPRNVLLDEPTNGLDVMSTRAVRTLIRRLKDQGHCVVFSSHVMQEVAALCDRIVVVARGKVVTDGTPDELRARTGKDSLEEAFVTVIGSDQGLMQ</sequence>
<comment type="caution">
    <text evidence="7">The sequence shown here is derived from an EMBL/GenBank/DDBJ whole genome shotgun (WGS) entry which is preliminary data.</text>
</comment>
<dbReference type="CDD" id="cd03266">
    <property type="entry name" value="ABC_NatA_sodium_exporter"/>
    <property type="match status" value="1"/>
</dbReference>
<dbReference type="InterPro" id="IPR003439">
    <property type="entry name" value="ABC_transporter-like_ATP-bd"/>
</dbReference>
<dbReference type="GO" id="GO:0005524">
    <property type="term" value="F:ATP binding"/>
    <property type="evidence" value="ECO:0007669"/>
    <property type="project" value="UniProtKB-KW"/>
</dbReference>
<comment type="similarity">
    <text evidence="1">Belongs to the ABC transporter superfamily.</text>
</comment>
<dbReference type="SMART" id="SM00382">
    <property type="entry name" value="AAA"/>
    <property type="match status" value="1"/>
</dbReference>
<keyword evidence="2" id="KW-0813">Transport</keyword>
<evidence type="ECO:0000256" key="2">
    <source>
        <dbReference type="ARBA" id="ARBA00022448"/>
    </source>
</evidence>
<dbReference type="EMBL" id="JAPNKA010000001">
    <property type="protein sequence ID" value="MCY1082368.1"/>
    <property type="molecule type" value="Genomic_DNA"/>
</dbReference>
<dbReference type="Gene3D" id="3.40.50.300">
    <property type="entry name" value="P-loop containing nucleotide triphosphate hydrolases"/>
    <property type="match status" value="1"/>
</dbReference>
<proteinExistence type="inferred from homology"/>
<evidence type="ECO:0000259" key="6">
    <source>
        <dbReference type="PROSITE" id="PS50893"/>
    </source>
</evidence>
<dbReference type="InterPro" id="IPR003593">
    <property type="entry name" value="AAA+_ATPase"/>
</dbReference>
<evidence type="ECO:0000313" key="8">
    <source>
        <dbReference type="Proteomes" id="UP001207654"/>
    </source>
</evidence>
<evidence type="ECO:0000256" key="3">
    <source>
        <dbReference type="ARBA" id="ARBA00022458"/>
    </source>
</evidence>
<dbReference type="Pfam" id="PF00005">
    <property type="entry name" value="ABC_tran"/>
    <property type="match status" value="1"/>
</dbReference>
<accession>A0ABT4AKY7</accession>
<reference evidence="7 8" key="1">
    <citation type="submission" date="2022-11" db="EMBL/GenBank/DDBJ databases">
        <title>Minimal conservation of predation-associated metabolite biosynthetic gene clusters underscores biosynthetic potential of Myxococcota including descriptions for ten novel species: Archangium lansinium sp. nov., Myxococcus landrumus sp. nov., Nannocystis bai.</title>
        <authorList>
            <person name="Ahearne A."/>
            <person name="Stevens C."/>
            <person name="Phillips K."/>
        </authorList>
    </citation>
    <scope>NUCLEOTIDE SEQUENCE [LARGE SCALE GENOMIC DNA]</scope>
    <source>
        <strain evidence="7 8">MIWBW</strain>
    </source>
</reference>
<name>A0ABT4AKY7_9BACT</name>
<evidence type="ECO:0000256" key="5">
    <source>
        <dbReference type="ARBA" id="ARBA00022840"/>
    </source>
</evidence>
<dbReference type="PROSITE" id="PS50893">
    <property type="entry name" value="ABC_TRANSPORTER_2"/>
    <property type="match status" value="1"/>
</dbReference>
<dbReference type="PROSITE" id="PS00211">
    <property type="entry name" value="ABC_TRANSPORTER_1"/>
    <property type="match status" value="1"/>
</dbReference>
<dbReference type="InterPro" id="IPR017871">
    <property type="entry name" value="ABC_transporter-like_CS"/>
</dbReference>
<dbReference type="Proteomes" id="UP001207654">
    <property type="component" value="Unassembled WGS sequence"/>
</dbReference>
<dbReference type="PANTHER" id="PTHR42711:SF5">
    <property type="entry name" value="ABC TRANSPORTER ATP-BINDING PROTEIN NATA"/>
    <property type="match status" value="1"/>
</dbReference>
<feature type="domain" description="ABC transporter" evidence="6">
    <location>
        <begin position="2"/>
        <end position="232"/>
    </location>
</feature>
<keyword evidence="5 7" id="KW-0067">ATP-binding</keyword>
<dbReference type="PANTHER" id="PTHR42711">
    <property type="entry name" value="ABC TRANSPORTER ATP-BINDING PROTEIN"/>
    <property type="match status" value="1"/>
</dbReference>
<keyword evidence="4" id="KW-0547">Nucleotide-binding</keyword>
<keyword evidence="8" id="KW-1185">Reference proteome</keyword>
<evidence type="ECO:0000256" key="4">
    <source>
        <dbReference type="ARBA" id="ARBA00022741"/>
    </source>
</evidence>